<feature type="domain" description="Tyr recombinase" evidence="4">
    <location>
        <begin position="220"/>
        <end position="398"/>
    </location>
</feature>
<reference evidence="6" key="1">
    <citation type="journal article" date="2019" name="Int. J. Syst. Evol. Microbiol.">
        <title>The Global Catalogue of Microorganisms (GCM) 10K type strain sequencing project: providing services to taxonomists for standard genome sequencing and annotation.</title>
        <authorList>
            <consortium name="The Broad Institute Genomics Platform"/>
            <consortium name="The Broad Institute Genome Sequencing Center for Infectious Disease"/>
            <person name="Wu L."/>
            <person name="Ma J."/>
        </authorList>
    </citation>
    <scope>NUCLEOTIDE SEQUENCE [LARGE SCALE GENOMIC DNA]</scope>
    <source>
        <strain evidence="6">KCTC 52232</strain>
    </source>
</reference>
<dbReference type="Proteomes" id="UP001597601">
    <property type="component" value="Unassembled WGS sequence"/>
</dbReference>
<accession>A0ABW5XPB0</accession>
<dbReference type="Gene3D" id="1.10.443.10">
    <property type="entry name" value="Intergrase catalytic core"/>
    <property type="match status" value="1"/>
</dbReference>
<evidence type="ECO:0000313" key="6">
    <source>
        <dbReference type="Proteomes" id="UP001597601"/>
    </source>
</evidence>
<dbReference type="InterPro" id="IPR025269">
    <property type="entry name" value="SAM-like_dom"/>
</dbReference>
<dbReference type="SUPFAM" id="SSF56349">
    <property type="entry name" value="DNA breaking-rejoining enzymes"/>
    <property type="match status" value="1"/>
</dbReference>
<dbReference type="InterPro" id="IPR011010">
    <property type="entry name" value="DNA_brk_join_enz"/>
</dbReference>
<dbReference type="Pfam" id="PF17293">
    <property type="entry name" value="Arm-DNA-bind_5"/>
    <property type="match status" value="1"/>
</dbReference>
<evidence type="ECO:0000256" key="1">
    <source>
        <dbReference type="ARBA" id="ARBA00008857"/>
    </source>
</evidence>
<sequence length="415" mass="48109">MLEKTFGLLFFLKQPKNKQEDNRFIYLKITVDGKAVEVSTKRRCEQSRWNAHAGRAIGTKESAKELNQFLDSFEQHVFHVKRMLNYSDSIISAVAMKDILTGNIEKPKMIMEVFQQHNDQMKALEGIDFAAGTIDRYHVSLEHTRAFIKWMYKAVDKPIKELDHEFISQYAFWLKTVRKCNHNTTMKYLANFKKVVLICVKNRWLPGDPFANFKLTKKTVERVALTESELLRMIEKKFISERLDIVRDVFVFSCYTGLAYADVRNLRRSDIKKGVDNKEWIFIKRQKTNSPSNLPLLGQARQIIANYREHPKCAASGMVLPVLTNQKMNAYLKEIADLCGVKTELTFHIARHTFATTVTLNNGVPIESVSKMLGHASIKQTQHYAKTQDYKVSKDMLQLEKSLVKKKGNKLEDRY</sequence>
<keyword evidence="2" id="KW-0238">DNA-binding</keyword>
<dbReference type="RefSeq" id="WP_377126773.1">
    <property type="nucleotide sequence ID" value="NZ_JBHUON010000010.1"/>
</dbReference>
<dbReference type="PANTHER" id="PTHR30349">
    <property type="entry name" value="PHAGE INTEGRASE-RELATED"/>
    <property type="match status" value="1"/>
</dbReference>
<evidence type="ECO:0000256" key="3">
    <source>
        <dbReference type="ARBA" id="ARBA00023172"/>
    </source>
</evidence>
<evidence type="ECO:0000256" key="2">
    <source>
        <dbReference type="ARBA" id="ARBA00023125"/>
    </source>
</evidence>
<evidence type="ECO:0000259" key="4">
    <source>
        <dbReference type="PROSITE" id="PS51898"/>
    </source>
</evidence>
<keyword evidence="3" id="KW-0233">DNA recombination</keyword>
<organism evidence="5 6">
    <name type="scientific">Mucilaginibacter antarcticus</name>
    <dbReference type="NCBI Taxonomy" id="1855725"/>
    <lineage>
        <taxon>Bacteria</taxon>
        <taxon>Pseudomonadati</taxon>
        <taxon>Bacteroidota</taxon>
        <taxon>Sphingobacteriia</taxon>
        <taxon>Sphingobacteriales</taxon>
        <taxon>Sphingobacteriaceae</taxon>
        <taxon>Mucilaginibacter</taxon>
    </lineage>
</organism>
<comment type="caution">
    <text evidence="5">The sequence shown here is derived from an EMBL/GenBank/DDBJ whole genome shotgun (WGS) entry which is preliminary data.</text>
</comment>
<dbReference type="PANTHER" id="PTHR30349:SF64">
    <property type="entry name" value="PROPHAGE INTEGRASE INTD-RELATED"/>
    <property type="match status" value="1"/>
</dbReference>
<dbReference type="EMBL" id="JBHUON010000010">
    <property type="protein sequence ID" value="MFD2865088.1"/>
    <property type="molecule type" value="Genomic_DNA"/>
</dbReference>
<evidence type="ECO:0000313" key="5">
    <source>
        <dbReference type="EMBL" id="MFD2865088.1"/>
    </source>
</evidence>
<keyword evidence="6" id="KW-1185">Reference proteome</keyword>
<dbReference type="InterPro" id="IPR013762">
    <property type="entry name" value="Integrase-like_cat_sf"/>
</dbReference>
<name>A0ABW5XPB0_9SPHI</name>
<dbReference type="PROSITE" id="PS51898">
    <property type="entry name" value="TYR_RECOMBINASE"/>
    <property type="match status" value="1"/>
</dbReference>
<protein>
    <submittedName>
        <fullName evidence="5">Site-specific integrase</fullName>
    </submittedName>
</protein>
<dbReference type="InterPro" id="IPR010998">
    <property type="entry name" value="Integrase_recombinase_N"/>
</dbReference>
<gene>
    <name evidence="5" type="ORF">ACFSYC_10365</name>
</gene>
<dbReference type="CDD" id="cd01185">
    <property type="entry name" value="INTN1_C_like"/>
    <property type="match status" value="1"/>
</dbReference>
<proteinExistence type="inferred from homology"/>
<dbReference type="InterPro" id="IPR002104">
    <property type="entry name" value="Integrase_catalytic"/>
</dbReference>
<comment type="similarity">
    <text evidence="1">Belongs to the 'phage' integrase family.</text>
</comment>
<dbReference type="Pfam" id="PF00589">
    <property type="entry name" value="Phage_integrase"/>
    <property type="match status" value="1"/>
</dbReference>
<dbReference type="Gene3D" id="1.10.150.130">
    <property type="match status" value="1"/>
</dbReference>
<dbReference type="Pfam" id="PF13102">
    <property type="entry name" value="Phage_int_SAM_5"/>
    <property type="match status" value="1"/>
</dbReference>
<dbReference type="InterPro" id="IPR035386">
    <property type="entry name" value="Arm-DNA-bind_5"/>
</dbReference>
<dbReference type="InterPro" id="IPR050090">
    <property type="entry name" value="Tyrosine_recombinase_XerCD"/>
</dbReference>